<evidence type="ECO:0000313" key="3">
    <source>
        <dbReference type="EMBL" id="KAH3786495.1"/>
    </source>
</evidence>
<evidence type="ECO:0000313" key="2">
    <source>
        <dbReference type="EMBL" id="KAH3786457.1"/>
    </source>
</evidence>
<dbReference type="EMBL" id="JAIWYP010000008">
    <property type="protein sequence ID" value="KAH3786495.1"/>
    <property type="molecule type" value="Genomic_DNA"/>
</dbReference>
<evidence type="ECO:0000313" key="4">
    <source>
        <dbReference type="Proteomes" id="UP000828390"/>
    </source>
</evidence>
<accession>A0A9D4IVR4</accession>
<reference evidence="2" key="1">
    <citation type="journal article" date="2019" name="bioRxiv">
        <title>The Genome of the Zebra Mussel, Dreissena polymorpha: A Resource for Invasive Species Research.</title>
        <authorList>
            <person name="McCartney M.A."/>
            <person name="Auch B."/>
            <person name="Kono T."/>
            <person name="Mallez S."/>
            <person name="Zhang Y."/>
            <person name="Obille A."/>
            <person name="Becker A."/>
            <person name="Abrahante J.E."/>
            <person name="Garbe J."/>
            <person name="Badalamenti J.P."/>
            <person name="Herman A."/>
            <person name="Mangelson H."/>
            <person name="Liachko I."/>
            <person name="Sullivan S."/>
            <person name="Sone E.D."/>
            <person name="Koren S."/>
            <person name="Silverstein K.A.T."/>
            <person name="Beckman K.B."/>
            <person name="Gohl D.M."/>
        </authorList>
    </citation>
    <scope>NUCLEOTIDE SEQUENCE</scope>
    <source>
        <strain evidence="2">Duluth1</strain>
        <tissue evidence="2">Whole animal</tissue>
    </source>
</reference>
<sequence length="76" mass="8801">MLVHNSPYRRPSNDKSWLGLDTSPGTTLRARLFSRVRLREDDVEAVRRKDGWTMVESGHPFPLMNYSQLHTTDLTS</sequence>
<organism evidence="2 4">
    <name type="scientific">Dreissena polymorpha</name>
    <name type="common">Zebra mussel</name>
    <name type="synonym">Mytilus polymorpha</name>
    <dbReference type="NCBI Taxonomy" id="45954"/>
    <lineage>
        <taxon>Eukaryota</taxon>
        <taxon>Metazoa</taxon>
        <taxon>Spiralia</taxon>
        <taxon>Lophotrochozoa</taxon>
        <taxon>Mollusca</taxon>
        <taxon>Bivalvia</taxon>
        <taxon>Autobranchia</taxon>
        <taxon>Heteroconchia</taxon>
        <taxon>Euheterodonta</taxon>
        <taxon>Imparidentia</taxon>
        <taxon>Neoheterodontei</taxon>
        <taxon>Myida</taxon>
        <taxon>Dreissenoidea</taxon>
        <taxon>Dreissenidae</taxon>
        <taxon>Dreissena</taxon>
    </lineage>
</organism>
<dbReference type="AlphaFoldDB" id="A0A9D4IVR4"/>
<comment type="caution">
    <text evidence="2">The sequence shown here is derived from an EMBL/GenBank/DDBJ whole genome shotgun (WGS) entry which is preliminary data.</text>
</comment>
<evidence type="ECO:0000256" key="1">
    <source>
        <dbReference type="SAM" id="MobiDB-lite"/>
    </source>
</evidence>
<dbReference type="EMBL" id="JAIWYP010000008">
    <property type="protein sequence ID" value="KAH3786457.1"/>
    <property type="molecule type" value="Genomic_DNA"/>
</dbReference>
<name>A0A9D4IVR4_DREPO</name>
<reference evidence="2" key="2">
    <citation type="submission" date="2020-11" db="EMBL/GenBank/DDBJ databases">
        <authorList>
            <person name="McCartney M.A."/>
            <person name="Auch B."/>
            <person name="Kono T."/>
            <person name="Mallez S."/>
            <person name="Becker A."/>
            <person name="Gohl D.M."/>
            <person name="Silverstein K.A.T."/>
            <person name="Koren S."/>
            <person name="Bechman K.B."/>
            <person name="Herman A."/>
            <person name="Abrahante J.E."/>
            <person name="Garbe J."/>
        </authorList>
    </citation>
    <scope>NUCLEOTIDE SEQUENCE</scope>
    <source>
        <strain evidence="2">Duluth1</strain>
        <tissue evidence="2">Whole animal</tissue>
    </source>
</reference>
<gene>
    <name evidence="2" type="ORF">DPMN_164564</name>
    <name evidence="3" type="ORF">DPMN_164602</name>
</gene>
<protein>
    <submittedName>
        <fullName evidence="2">Uncharacterized protein</fullName>
    </submittedName>
</protein>
<proteinExistence type="predicted"/>
<dbReference type="Proteomes" id="UP000828390">
    <property type="component" value="Unassembled WGS sequence"/>
</dbReference>
<keyword evidence="4" id="KW-1185">Reference proteome</keyword>
<feature type="region of interest" description="Disordered" evidence="1">
    <location>
        <begin position="1"/>
        <end position="20"/>
    </location>
</feature>